<reference evidence="11" key="1">
    <citation type="journal article" date="2019" name="Int. J. Syst. Evol. Microbiol.">
        <title>The Global Catalogue of Microorganisms (GCM) 10K type strain sequencing project: providing services to taxonomists for standard genome sequencing and annotation.</title>
        <authorList>
            <consortium name="The Broad Institute Genomics Platform"/>
            <consortium name="The Broad Institute Genome Sequencing Center for Infectious Disease"/>
            <person name="Wu L."/>
            <person name="Ma J."/>
        </authorList>
    </citation>
    <scope>NUCLEOTIDE SEQUENCE [LARGE SCALE GENOMIC DNA]</scope>
    <source>
        <strain evidence="11">JCM 14306</strain>
    </source>
</reference>
<comment type="caution">
    <text evidence="10">The sequence shown here is derived from an EMBL/GenBank/DDBJ whole genome shotgun (WGS) entry which is preliminary data.</text>
</comment>
<dbReference type="EMBL" id="BAAANE010000015">
    <property type="protein sequence ID" value="GAA1660894.1"/>
    <property type="molecule type" value="Genomic_DNA"/>
</dbReference>
<feature type="transmembrane region" description="Helical" evidence="8">
    <location>
        <begin position="388"/>
        <end position="408"/>
    </location>
</feature>
<feature type="transmembrane region" description="Helical" evidence="8">
    <location>
        <begin position="97"/>
        <end position="117"/>
    </location>
</feature>
<keyword evidence="7 8" id="KW-0472">Membrane</keyword>
<evidence type="ECO:0000313" key="10">
    <source>
        <dbReference type="EMBL" id="GAA1660894.1"/>
    </source>
</evidence>
<feature type="transmembrane region" description="Helical" evidence="8">
    <location>
        <begin position="248"/>
        <end position="270"/>
    </location>
</feature>
<protein>
    <recommendedName>
        <fullName evidence="9">ABC transmembrane type-1 domain-containing protein</fullName>
    </recommendedName>
</protein>
<feature type="transmembrane region" description="Helical" evidence="8">
    <location>
        <begin position="197"/>
        <end position="215"/>
    </location>
</feature>
<accession>A0ABP4RS55</accession>
<dbReference type="Proteomes" id="UP001501319">
    <property type="component" value="Unassembled WGS sequence"/>
</dbReference>
<dbReference type="PANTHER" id="PTHR43357:SF4">
    <property type="entry name" value="INNER MEMBRANE ABC TRANSPORTER PERMEASE PROTEIN YDCV"/>
    <property type="match status" value="1"/>
</dbReference>
<evidence type="ECO:0000256" key="7">
    <source>
        <dbReference type="ARBA" id="ARBA00023136"/>
    </source>
</evidence>
<proteinExistence type="inferred from homology"/>
<dbReference type="Pfam" id="PF00528">
    <property type="entry name" value="BPD_transp_1"/>
    <property type="match status" value="2"/>
</dbReference>
<evidence type="ECO:0000256" key="2">
    <source>
        <dbReference type="ARBA" id="ARBA00022448"/>
    </source>
</evidence>
<feature type="transmembrane region" description="Helical" evidence="8">
    <location>
        <begin position="472"/>
        <end position="495"/>
    </location>
</feature>
<dbReference type="PANTHER" id="PTHR43357">
    <property type="entry name" value="INNER MEMBRANE ABC TRANSPORTER PERMEASE PROTEIN YDCV"/>
    <property type="match status" value="1"/>
</dbReference>
<feature type="transmembrane region" description="Helical" evidence="8">
    <location>
        <begin position="414"/>
        <end position="431"/>
    </location>
</feature>
<evidence type="ECO:0000259" key="9">
    <source>
        <dbReference type="PROSITE" id="PS50928"/>
    </source>
</evidence>
<dbReference type="PROSITE" id="PS50928">
    <property type="entry name" value="ABC_TM1"/>
    <property type="match status" value="2"/>
</dbReference>
<dbReference type="InterPro" id="IPR000515">
    <property type="entry name" value="MetI-like"/>
</dbReference>
<evidence type="ECO:0000256" key="6">
    <source>
        <dbReference type="ARBA" id="ARBA00022989"/>
    </source>
</evidence>
<feature type="transmembrane region" description="Helical" evidence="8">
    <location>
        <begin position="356"/>
        <end position="376"/>
    </location>
</feature>
<dbReference type="Gene3D" id="1.10.3720.10">
    <property type="entry name" value="MetI-like"/>
    <property type="match status" value="2"/>
</dbReference>
<gene>
    <name evidence="10" type="ORF">GCM10009744_63250</name>
</gene>
<name>A0ABP4RS55_9ACTN</name>
<evidence type="ECO:0000256" key="5">
    <source>
        <dbReference type="ARBA" id="ARBA00022692"/>
    </source>
</evidence>
<evidence type="ECO:0000313" key="11">
    <source>
        <dbReference type="Proteomes" id="UP001501319"/>
    </source>
</evidence>
<keyword evidence="4" id="KW-0997">Cell inner membrane</keyword>
<keyword evidence="2 8" id="KW-0813">Transport</keyword>
<dbReference type="RefSeq" id="WP_344116540.1">
    <property type="nucleotide sequence ID" value="NZ_BAAANE010000015.1"/>
</dbReference>
<keyword evidence="11" id="KW-1185">Reference proteome</keyword>
<keyword evidence="5 8" id="KW-0812">Transmembrane</keyword>
<feature type="transmembrane region" description="Helical" evidence="8">
    <location>
        <begin position="515"/>
        <end position="540"/>
    </location>
</feature>
<feature type="transmembrane region" description="Helical" evidence="8">
    <location>
        <begin position="137"/>
        <end position="158"/>
    </location>
</feature>
<dbReference type="CDD" id="cd06261">
    <property type="entry name" value="TM_PBP2"/>
    <property type="match status" value="1"/>
</dbReference>
<feature type="domain" description="ABC transmembrane type-1" evidence="9">
    <location>
        <begin position="61"/>
        <end position="264"/>
    </location>
</feature>
<comment type="similarity">
    <text evidence="8">Belongs to the binding-protein-dependent transport system permease family.</text>
</comment>
<feature type="transmembrane region" description="Helical" evidence="8">
    <location>
        <begin position="65"/>
        <end position="85"/>
    </location>
</feature>
<comment type="subcellular location">
    <subcellularLocation>
        <location evidence="1">Cell inner membrane</location>
        <topology evidence="1">Multi-pass membrane protein</topology>
    </subcellularLocation>
    <subcellularLocation>
        <location evidence="8">Cell membrane</location>
        <topology evidence="8">Multi-pass membrane protein</topology>
    </subcellularLocation>
</comment>
<evidence type="ECO:0000256" key="1">
    <source>
        <dbReference type="ARBA" id="ARBA00004429"/>
    </source>
</evidence>
<evidence type="ECO:0000256" key="3">
    <source>
        <dbReference type="ARBA" id="ARBA00022475"/>
    </source>
</evidence>
<keyword evidence="3" id="KW-1003">Cell membrane</keyword>
<dbReference type="InterPro" id="IPR035906">
    <property type="entry name" value="MetI-like_sf"/>
</dbReference>
<dbReference type="SUPFAM" id="SSF161098">
    <property type="entry name" value="MetI-like"/>
    <property type="match status" value="2"/>
</dbReference>
<evidence type="ECO:0000256" key="8">
    <source>
        <dbReference type="RuleBase" id="RU363032"/>
    </source>
</evidence>
<feature type="transmembrane region" description="Helical" evidence="8">
    <location>
        <begin position="299"/>
        <end position="322"/>
    </location>
</feature>
<sequence length="549" mass="56974">MRLVRHSRANRPEWAELCAAALVALLLVGLVLLPVLRLVQAVLVEDSPFRVLATADTRHAVINTVVLAVVVTVISVPIGAAMALVLRRSDVPGRGALRLVVLLPLLVPQFVLGYSWTQAYGRAGFTDAVLGLRWPAVLGPVGVAVVLVVNAVPLVYLVSAAGLAVRAEPDLERAARLSGAGPGTALRTVTLPLLRPALAAAAVLTFVATLESFAVPQVMGSPAGFSTVTTRIYSALSLGSDPASFTEAVTLALALVLLAAVVITPADLVLGPRLRFRRTGQQAGAGVVRRPTAGGRAAAAVLWVYLGFAVAIPTVALLTAALTRAVGLPPTPANWTLDNFVAVVDPSMLAAVGRSLWLAAAAATLLTVLGGLVAVVERRHRAGGLGSVVTFTLVLPGSTLALAVLIAYGRWIGGSLSIILIAYLAKLWALAHRPVAGGLDRLPPEELRAARSSGASLLTAVRTVALRPLAPVLLGGWLLVFVTALHEVTMSSLLYGPRSETLAVVVLNSQELGQVGATAALSVLLALLLLLPALALWPVLHRLRRVSHG</sequence>
<keyword evidence="6 8" id="KW-1133">Transmembrane helix</keyword>
<organism evidence="10 11">
    <name type="scientific">Kribbella alba</name>
    <dbReference type="NCBI Taxonomy" id="190197"/>
    <lineage>
        <taxon>Bacteria</taxon>
        <taxon>Bacillati</taxon>
        <taxon>Actinomycetota</taxon>
        <taxon>Actinomycetes</taxon>
        <taxon>Propionibacteriales</taxon>
        <taxon>Kribbellaceae</taxon>
        <taxon>Kribbella</taxon>
    </lineage>
</organism>
<feature type="domain" description="ABC transmembrane type-1" evidence="9">
    <location>
        <begin position="352"/>
        <end position="536"/>
    </location>
</feature>
<evidence type="ECO:0000256" key="4">
    <source>
        <dbReference type="ARBA" id="ARBA00022519"/>
    </source>
</evidence>